<dbReference type="SUPFAM" id="SSF103473">
    <property type="entry name" value="MFS general substrate transporter"/>
    <property type="match status" value="1"/>
</dbReference>
<dbReference type="Proteomes" id="UP000053766">
    <property type="component" value="Unassembled WGS sequence"/>
</dbReference>
<sequence length="217" mass="24138">MKRDIRKYFTTRERLHTDDFITFWLAFNQQLICEVEHFYAKHQTPQPRKAVLQRNQNISMEDMDGLSLASVSYSILLLMVFLLVLVKTILIGGIICCIGAVASYFCHSIVSFTLCFGGFIGVGLSLVYNAAIVIVTYNFELRRGVATALAVSGTGVGTIVFPLFLKFFVPENGTDIGPAIMAISIVLSVIIIIGLIVRDVEWQSDSPEYKVCILTKV</sequence>
<keyword evidence="1" id="KW-0472">Membrane</keyword>
<feature type="transmembrane region" description="Helical" evidence="1">
    <location>
        <begin position="144"/>
        <end position="164"/>
    </location>
</feature>
<feature type="transmembrane region" description="Helical" evidence="1">
    <location>
        <begin position="111"/>
        <end position="137"/>
    </location>
</feature>
<dbReference type="EMBL" id="KN717008">
    <property type="protein sequence ID" value="KJH40810.1"/>
    <property type="molecule type" value="Genomic_DNA"/>
</dbReference>
<feature type="transmembrane region" description="Helical" evidence="1">
    <location>
        <begin position="75"/>
        <end position="105"/>
    </location>
</feature>
<keyword evidence="3" id="KW-1185">Reference proteome</keyword>
<evidence type="ECO:0000313" key="2">
    <source>
        <dbReference type="EMBL" id="KJH40810.1"/>
    </source>
</evidence>
<organism evidence="2 3">
    <name type="scientific">Dictyocaulus viviparus</name>
    <name type="common">Bovine lungworm</name>
    <dbReference type="NCBI Taxonomy" id="29172"/>
    <lineage>
        <taxon>Eukaryota</taxon>
        <taxon>Metazoa</taxon>
        <taxon>Ecdysozoa</taxon>
        <taxon>Nematoda</taxon>
        <taxon>Chromadorea</taxon>
        <taxon>Rhabditida</taxon>
        <taxon>Rhabditina</taxon>
        <taxon>Rhabditomorpha</taxon>
        <taxon>Strongyloidea</taxon>
        <taxon>Metastrongylidae</taxon>
        <taxon>Dictyocaulus</taxon>
    </lineage>
</organism>
<dbReference type="PANTHER" id="PTHR11360">
    <property type="entry name" value="MONOCARBOXYLATE TRANSPORTER"/>
    <property type="match status" value="1"/>
</dbReference>
<evidence type="ECO:0000313" key="3">
    <source>
        <dbReference type="Proteomes" id="UP000053766"/>
    </source>
</evidence>
<dbReference type="Gene3D" id="1.20.1250.20">
    <property type="entry name" value="MFS general substrate transporter like domains"/>
    <property type="match status" value="1"/>
</dbReference>
<dbReference type="PANTHER" id="PTHR11360:SF297">
    <property type="entry name" value="MFS DOMAIN-CONTAINING PROTEIN"/>
    <property type="match status" value="1"/>
</dbReference>
<feature type="transmembrane region" description="Helical" evidence="1">
    <location>
        <begin position="176"/>
        <end position="197"/>
    </location>
</feature>
<accession>A0A0D8X8B9</accession>
<dbReference type="GO" id="GO:0008028">
    <property type="term" value="F:monocarboxylic acid transmembrane transporter activity"/>
    <property type="evidence" value="ECO:0007669"/>
    <property type="project" value="TreeGrafter"/>
</dbReference>
<evidence type="ECO:0000256" key="1">
    <source>
        <dbReference type="SAM" id="Phobius"/>
    </source>
</evidence>
<keyword evidence="1" id="KW-0812">Transmembrane</keyword>
<reference evidence="2 3" key="1">
    <citation type="submission" date="2013-11" db="EMBL/GenBank/DDBJ databases">
        <title>Draft genome of the bovine lungworm Dictyocaulus viviparus.</title>
        <authorList>
            <person name="Mitreva M."/>
        </authorList>
    </citation>
    <scope>NUCLEOTIDE SEQUENCE [LARGE SCALE GENOMIC DNA]</scope>
    <source>
        <strain evidence="2 3">HannoverDv2000</strain>
    </source>
</reference>
<dbReference type="InterPro" id="IPR036259">
    <property type="entry name" value="MFS_trans_sf"/>
</dbReference>
<gene>
    <name evidence="2" type="ORF">DICVIV_13231</name>
</gene>
<reference evidence="3" key="2">
    <citation type="journal article" date="2016" name="Sci. Rep.">
        <title>Dictyocaulus viviparus genome, variome and transcriptome elucidate lungworm biology and support future intervention.</title>
        <authorList>
            <person name="McNulty S.N."/>
            <person name="Strube C."/>
            <person name="Rosa B.A."/>
            <person name="Martin J.C."/>
            <person name="Tyagi R."/>
            <person name="Choi Y.J."/>
            <person name="Wang Q."/>
            <person name="Hallsworth Pepin K."/>
            <person name="Zhang X."/>
            <person name="Ozersky P."/>
            <person name="Wilson R.K."/>
            <person name="Sternberg P.W."/>
            <person name="Gasser R.B."/>
            <person name="Mitreva M."/>
        </authorList>
    </citation>
    <scope>NUCLEOTIDE SEQUENCE [LARGE SCALE GENOMIC DNA]</scope>
    <source>
        <strain evidence="3">HannoverDv2000</strain>
    </source>
</reference>
<keyword evidence="1" id="KW-1133">Transmembrane helix</keyword>
<protein>
    <recommendedName>
        <fullName evidence="4">Major facilitator superfamily (MFS) profile domain-containing protein</fullName>
    </recommendedName>
</protein>
<evidence type="ECO:0008006" key="4">
    <source>
        <dbReference type="Google" id="ProtNLM"/>
    </source>
</evidence>
<proteinExistence type="predicted"/>
<dbReference type="AlphaFoldDB" id="A0A0D8X8B9"/>
<dbReference type="InterPro" id="IPR050327">
    <property type="entry name" value="Proton-linked_MCT"/>
</dbReference>
<dbReference type="OrthoDB" id="410267at2759"/>
<name>A0A0D8X8B9_DICVI</name>